<dbReference type="Proteomes" id="UP000194137">
    <property type="component" value="Chromosome"/>
</dbReference>
<dbReference type="EMBL" id="CP021112">
    <property type="protein sequence ID" value="ARQ00138.1"/>
    <property type="molecule type" value="Genomic_DNA"/>
</dbReference>
<reference evidence="1 2" key="1">
    <citation type="submission" date="2017-05" db="EMBL/GenBank/DDBJ databases">
        <title>Full genome sequence of Pseudorhodoplanes sinuspersici.</title>
        <authorList>
            <person name="Dastgheib S.M.M."/>
            <person name="Shavandi M."/>
            <person name="Tirandaz H."/>
        </authorList>
    </citation>
    <scope>NUCLEOTIDE SEQUENCE [LARGE SCALE GENOMIC DNA]</scope>
    <source>
        <strain evidence="1 2">RIPI110</strain>
    </source>
</reference>
<keyword evidence="2" id="KW-1185">Reference proteome</keyword>
<evidence type="ECO:0008006" key="3">
    <source>
        <dbReference type="Google" id="ProtNLM"/>
    </source>
</evidence>
<organism evidence="1 2">
    <name type="scientific">Pseudorhodoplanes sinuspersici</name>
    <dbReference type="NCBI Taxonomy" id="1235591"/>
    <lineage>
        <taxon>Bacteria</taxon>
        <taxon>Pseudomonadati</taxon>
        <taxon>Pseudomonadota</taxon>
        <taxon>Alphaproteobacteria</taxon>
        <taxon>Hyphomicrobiales</taxon>
        <taxon>Pseudorhodoplanes</taxon>
    </lineage>
</organism>
<accession>A0A1W6ZS81</accession>
<name>A0A1W6ZS81_9HYPH</name>
<evidence type="ECO:0000313" key="1">
    <source>
        <dbReference type="EMBL" id="ARQ00138.1"/>
    </source>
</evidence>
<evidence type="ECO:0000313" key="2">
    <source>
        <dbReference type="Proteomes" id="UP000194137"/>
    </source>
</evidence>
<protein>
    <recommendedName>
        <fullName evidence="3">DUF1236 domain-containing protein</fullName>
    </recommendedName>
</protein>
<sequence>MILGLPVHAQTTAVSPTGPGLGLTQDHKRTIYREIGSQQPQRVPDGTAMEIGKEIPDSIMLNEMPISVKDQIGLLRDFKSAKLPDEKILIVDPAKRQVVDIVTKDEGTR</sequence>
<dbReference type="KEGG" id="psin:CAK95_14425"/>
<gene>
    <name evidence="1" type="ORF">CAK95_14425</name>
</gene>
<proteinExistence type="predicted"/>
<dbReference type="AlphaFoldDB" id="A0A1W6ZS81"/>